<dbReference type="GO" id="GO:0008610">
    <property type="term" value="P:lipid biosynthetic process"/>
    <property type="evidence" value="ECO:0007669"/>
    <property type="project" value="UniProtKB-ARBA"/>
</dbReference>
<keyword evidence="2" id="KW-0596">Phosphopantetheine</keyword>
<evidence type="ECO:0000256" key="2">
    <source>
        <dbReference type="ARBA" id="ARBA00022450"/>
    </source>
</evidence>
<dbReference type="PANTHER" id="PTHR45527">
    <property type="entry name" value="NONRIBOSOMAL PEPTIDE SYNTHETASE"/>
    <property type="match status" value="1"/>
</dbReference>
<dbReference type="EMBL" id="CP006272">
    <property type="protein sequence ID" value="AGZ44772.1"/>
    <property type="molecule type" value="Genomic_DNA"/>
</dbReference>
<dbReference type="InterPro" id="IPR045851">
    <property type="entry name" value="AMP-bd_C_sf"/>
</dbReference>
<evidence type="ECO:0000256" key="3">
    <source>
        <dbReference type="ARBA" id="ARBA00022553"/>
    </source>
</evidence>
<gene>
    <name evidence="6" type="ORF">AFR_32570</name>
</gene>
<dbReference type="Gene3D" id="3.40.50.12780">
    <property type="entry name" value="N-terminal domain of ligase-like"/>
    <property type="match status" value="1"/>
</dbReference>
<organism evidence="6 7">
    <name type="scientific">Actinoplanes friuliensis DSM 7358</name>
    <dbReference type="NCBI Taxonomy" id="1246995"/>
    <lineage>
        <taxon>Bacteria</taxon>
        <taxon>Bacillati</taxon>
        <taxon>Actinomycetota</taxon>
        <taxon>Actinomycetes</taxon>
        <taxon>Micromonosporales</taxon>
        <taxon>Micromonosporaceae</taxon>
        <taxon>Actinoplanes</taxon>
    </lineage>
</organism>
<accession>U5W6Z2</accession>
<proteinExistence type="predicted"/>
<protein>
    <submittedName>
        <fullName evidence="6">Non-ribosomal peptide synthase:amino acid adenylation</fullName>
    </submittedName>
</protein>
<dbReference type="Pfam" id="PF00501">
    <property type="entry name" value="AMP-binding"/>
    <property type="match status" value="1"/>
</dbReference>
<reference evidence="6 7" key="1">
    <citation type="journal article" date="2014" name="J. Biotechnol.">
        <title>Complete genome sequence of the actinobacterium Actinoplanes friuliensis HAG 010964, producer of the lipopeptide antibiotic friulimycin.</title>
        <authorList>
            <person name="Ruckert C."/>
            <person name="Szczepanowski R."/>
            <person name="Albersmeier A."/>
            <person name="Goesmann A."/>
            <person name="Fischer N."/>
            <person name="Steinkamper A."/>
            <person name="Puhler A."/>
            <person name="Biener R."/>
            <person name="Schwartz D."/>
            <person name="Kalinowski J."/>
        </authorList>
    </citation>
    <scope>NUCLEOTIDE SEQUENCE [LARGE SCALE GENOMIC DNA]</scope>
    <source>
        <strain evidence="6 7">DSM 7358</strain>
    </source>
</reference>
<keyword evidence="7" id="KW-1185">Reference proteome</keyword>
<dbReference type="HOGENOM" id="CLU_000022_2_4_11"/>
<dbReference type="Pfam" id="PF00550">
    <property type="entry name" value="PP-binding"/>
    <property type="match status" value="1"/>
</dbReference>
<dbReference type="InterPro" id="IPR036736">
    <property type="entry name" value="ACP-like_sf"/>
</dbReference>
<dbReference type="PROSITE" id="PS50075">
    <property type="entry name" value="CARRIER"/>
    <property type="match status" value="1"/>
</dbReference>
<dbReference type="Gene3D" id="3.40.50.1820">
    <property type="entry name" value="alpha/beta hydrolase"/>
    <property type="match status" value="1"/>
</dbReference>
<dbReference type="STRING" id="1246995.AFR_32570"/>
<dbReference type="RefSeq" id="WP_023561111.1">
    <property type="nucleotide sequence ID" value="NC_022657.1"/>
</dbReference>
<dbReference type="InterPro" id="IPR009081">
    <property type="entry name" value="PP-bd_ACP"/>
</dbReference>
<dbReference type="SUPFAM" id="SSF47336">
    <property type="entry name" value="ACP-like"/>
    <property type="match status" value="1"/>
</dbReference>
<feature type="domain" description="Carrier" evidence="5">
    <location>
        <begin position="1037"/>
        <end position="1111"/>
    </location>
</feature>
<dbReference type="GO" id="GO:0005829">
    <property type="term" value="C:cytosol"/>
    <property type="evidence" value="ECO:0007669"/>
    <property type="project" value="TreeGrafter"/>
</dbReference>
<comment type="cofactor">
    <cofactor evidence="1">
        <name>pantetheine 4'-phosphate</name>
        <dbReference type="ChEBI" id="CHEBI:47942"/>
    </cofactor>
</comment>
<dbReference type="SUPFAM" id="SSF52777">
    <property type="entry name" value="CoA-dependent acyltransferases"/>
    <property type="match status" value="2"/>
</dbReference>
<feature type="compositionally biased region" description="Low complexity" evidence="4">
    <location>
        <begin position="940"/>
        <end position="950"/>
    </location>
</feature>
<dbReference type="GO" id="GO:0031177">
    <property type="term" value="F:phosphopantetheine binding"/>
    <property type="evidence" value="ECO:0007669"/>
    <property type="project" value="TreeGrafter"/>
</dbReference>
<name>U5W6Z2_9ACTN</name>
<sequence>MRLPLSQAQLGVWHALRLDPASPAFDIGGHAELPGPIEADLLERAVGAMVAEVAAFRVRFDDTTEPVTQVIAPEVRMPLARLDLTGPEAARAWMRAELGVPRDPTRDPLLEVALLRVGDERHWWFVRSHHLVLDGYSVPLVCGRVAHIYTALLQGADPGPSPFAPYRGLLDAETAYRESPDFGADREFWLGRMAGAHDVPTLGGRIGPPLGPFHRSAAELPAAVAETLRGRTWVPAVMAAFAGYLARLTGAGELRLGVPLAGRSGPLLRTPGNAANLLPLRVAVRPGRDPADLMAAVAAELRQVVRHQRYRGEDLARDLGAVGAGPALFGPSVNIRDFDHGLTFGAGETMLHDVTAGPVEDLTLSVRREGSRFGLYLDGNAGAYSRSDVEAHLPRFVDYLTAFTGRRVVPRQRSGEYESADQARARRTGGHRHGPAPAVRPPGLAEAFAQQVRATPDALALHDGDRRWTFAALTGRVDRLAAALRVAGAGPEKVVALMLPRGAEYVIGLLAVARTGAAWTPVDPARVAHIPRPDFILAGDALAGEARVGEVLAGNAWGGEVLAGEGAVVAAPPVSSTGGVPLALAAVPVVSVASEAEPPSTWPVPDPRNLASVIATSGSTGSPRAVAVTHGAIANLLSSHRTGIMTATRLRVGHTAPFTVDAALDPLLWMVAGHELVLLPEETYRDPYALVSAVREARVDLIDVPPSYLRVLLDAGLLDGEHRPGVVVFGGEAAPAELWRRLRVAAGRGLNAYGPTEFTVDALVARVSDTEAPVLGVPVAGARALVLDGALRPVPEGGVGELYLGGPGLARGYAGQPGLTAGRFVADPVGPPGERLFRTGDLVRLMVGGDLVFLGRTDDQLKIRGFRVEPGETEAVLAADPGVLACAVVPKPGPGGTVLVAYVVPAPVAPGPIPGQAPGPAAPGPMPGPAAPGPMPGQTPRPVAAGAVPGPVSPDLAAGPVELELVSGPTAPGAAGSRSGGDELAGLLMVRVRSVLPEHLVPAAIMVVPELPLAADGTLDRRALPAPELRGDRPYRAPGTVTESALCDCFAEVLEVGRVGADDDFFALGGHSLLAGRLQGVIRERLDAGVSLRAIFTHRTARALAGLLDRT</sequence>
<feature type="compositionally biased region" description="Basic residues" evidence="4">
    <location>
        <begin position="425"/>
        <end position="434"/>
    </location>
</feature>
<dbReference type="PATRIC" id="fig|1246995.3.peg.6591"/>
<dbReference type="GO" id="GO:0072330">
    <property type="term" value="P:monocarboxylic acid biosynthetic process"/>
    <property type="evidence" value="ECO:0007669"/>
    <property type="project" value="UniProtKB-ARBA"/>
</dbReference>
<dbReference type="Pfam" id="PF00668">
    <property type="entry name" value="Condensation"/>
    <property type="match status" value="1"/>
</dbReference>
<dbReference type="InterPro" id="IPR029058">
    <property type="entry name" value="AB_hydrolase_fold"/>
</dbReference>
<dbReference type="eggNOG" id="COG1020">
    <property type="taxonomic scope" value="Bacteria"/>
</dbReference>
<dbReference type="InterPro" id="IPR020845">
    <property type="entry name" value="AMP-binding_CS"/>
</dbReference>
<dbReference type="SUPFAM" id="SSF56801">
    <property type="entry name" value="Acetyl-CoA synthetase-like"/>
    <property type="match status" value="1"/>
</dbReference>
<evidence type="ECO:0000256" key="1">
    <source>
        <dbReference type="ARBA" id="ARBA00001957"/>
    </source>
</evidence>
<keyword evidence="3" id="KW-0597">Phosphoprotein</keyword>
<feature type="compositionally biased region" description="Basic and acidic residues" evidence="4">
    <location>
        <begin position="413"/>
        <end position="424"/>
    </location>
</feature>
<dbReference type="Gene3D" id="3.30.300.30">
    <property type="match status" value="1"/>
</dbReference>
<evidence type="ECO:0000259" key="5">
    <source>
        <dbReference type="PROSITE" id="PS50075"/>
    </source>
</evidence>
<dbReference type="PANTHER" id="PTHR45527:SF1">
    <property type="entry name" value="FATTY ACID SYNTHASE"/>
    <property type="match status" value="1"/>
</dbReference>
<dbReference type="InterPro" id="IPR000873">
    <property type="entry name" value="AMP-dep_synth/lig_dom"/>
</dbReference>
<dbReference type="GO" id="GO:0003824">
    <property type="term" value="F:catalytic activity"/>
    <property type="evidence" value="ECO:0007669"/>
    <property type="project" value="InterPro"/>
</dbReference>
<dbReference type="OrthoDB" id="5476914at2"/>
<dbReference type="GO" id="GO:0044550">
    <property type="term" value="P:secondary metabolite biosynthetic process"/>
    <property type="evidence" value="ECO:0007669"/>
    <property type="project" value="TreeGrafter"/>
</dbReference>
<dbReference type="InterPro" id="IPR001242">
    <property type="entry name" value="Condensation_dom"/>
</dbReference>
<dbReference type="Gene3D" id="3.30.559.30">
    <property type="entry name" value="Nonribosomal peptide synthetase, condensation domain"/>
    <property type="match status" value="1"/>
</dbReference>
<feature type="compositionally biased region" description="Pro residues" evidence="4">
    <location>
        <begin position="915"/>
        <end position="939"/>
    </location>
</feature>
<dbReference type="Gene3D" id="3.30.559.10">
    <property type="entry name" value="Chloramphenicol acetyltransferase-like domain"/>
    <property type="match status" value="1"/>
</dbReference>
<evidence type="ECO:0000313" key="6">
    <source>
        <dbReference type="EMBL" id="AGZ44772.1"/>
    </source>
</evidence>
<dbReference type="FunFam" id="1.10.1200.10:FF:000016">
    <property type="entry name" value="Non-ribosomal peptide synthase"/>
    <property type="match status" value="1"/>
</dbReference>
<feature type="region of interest" description="Disordered" evidence="4">
    <location>
        <begin position="412"/>
        <end position="440"/>
    </location>
</feature>
<dbReference type="InterPro" id="IPR042099">
    <property type="entry name" value="ANL_N_sf"/>
</dbReference>
<dbReference type="GO" id="GO:0043041">
    <property type="term" value="P:amino acid activation for nonribosomal peptide biosynthetic process"/>
    <property type="evidence" value="ECO:0007669"/>
    <property type="project" value="TreeGrafter"/>
</dbReference>
<dbReference type="Proteomes" id="UP000017746">
    <property type="component" value="Chromosome"/>
</dbReference>
<dbReference type="AlphaFoldDB" id="U5W6Z2"/>
<dbReference type="PROSITE" id="PS00455">
    <property type="entry name" value="AMP_BINDING"/>
    <property type="match status" value="1"/>
</dbReference>
<dbReference type="InterPro" id="IPR023213">
    <property type="entry name" value="CAT-like_dom_sf"/>
</dbReference>
<dbReference type="KEGG" id="afs:AFR_32570"/>
<evidence type="ECO:0000256" key="4">
    <source>
        <dbReference type="SAM" id="MobiDB-lite"/>
    </source>
</evidence>
<feature type="region of interest" description="Disordered" evidence="4">
    <location>
        <begin position="915"/>
        <end position="956"/>
    </location>
</feature>
<dbReference type="CDD" id="cd05930">
    <property type="entry name" value="A_NRPS"/>
    <property type="match status" value="1"/>
</dbReference>
<evidence type="ECO:0000313" key="7">
    <source>
        <dbReference type="Proteomes" id="UP000017746"/>
    </source>
</evidence>